<evidence type="ECO:0000256" key="6">
    <source>
        <dbReference type="ARBA" id="ARBA00022798"/>
    </source>
</evidence>
<dbReference type="GO" id="GO:0004371">
    <property type="term" value="F:glycerone kinase activity"/>
    <property type="evidence" value="ECO:0007669"/>
    <property type="project" value="InterPro"/>
</dbReference>
<dbReference type="Pfam" id="PF02734">
    <property type="entry name" value="Dak2"/>
    <property type="match status" value="1"/>
</dbReference>
<evidence type="ECO:0000256" key="3">
    <source>
        <dbReference type="ARBA" id="ARBA00012095"/>
    </source>
</evidence>
<comment type="pathway">
    <text evidence="2">Polyol metabolism; glycerol degradation.</text>
</comment>
<keyword evidence="4" id="KW-0808">Transferase</keyword>
<keyword evidence="6" id="KW-0319">Glycerol metabolism</keyword>
<evidence type="ECO:0000259" key="9">
    <source>
        <dbReference type="PROSITE" id="PS51480"/>
    </source>
</evidence>
<dbReference type="PANTHER" id="PTHR28629:SF4">
    <property type="entry name" value="TRIOKINASE_FMN CYCLASE"/>
    <property type="match status" value="1"/>
</dbReference>
<dbReference type="NCBIfam" id="TIGR02365">
    <property type="entry name" value="dha_L_ycgS"/>
    <property type="match status" value="1"/>
</dbReference>
<dbReference type="InterPro" id="IPR050861">
    <property type="entry name" value="Dihydroxyacetone_Kinase"/>
</dbReference>
<dbReference type="SMART" id="SM01120">
    <property type="entry name" value="Dak2"/>
    <property type="match status" value="1"/>
</dbReference>
<feature type="domain" description="DhaL" evidence="9">
    <location>
        <begin position="7"/>
        <end position="207"/>
    </location>
</feature>
<dbReference type="GO" id="GO:0019563">
    <property type="term" value="P:glycerol catabolic process"/>
    <property type="evidence" value="ECO:0007669"/>
    <property type="project" value="TreeGrafter"/>
</dbReference>
<dbReference type="PROSITE" id="PS51480">
    <property type="entry name" value="DHAL"/>
    <property type="match status" value="1"/>
</dbReference>
<keyword evidence="5" id="KW-0418">Kinase</keyword>
<keyword evidence="11" id="KW-1185">Reference proteome</keyword>
<dbReference type="AlphaFoldDB" id="A0AAU9E3A6"/>
<accession>A0AAU9E3A6</accession>
<evidence type="ECO:0000256" key="4">
    <source>
        <dbReference type="ARBA" id="ARBA00022679"/>
    </source>
</evidence>
<comment type="catalytic activity">
    <reaction evidence="1">
        <text>dihydroxyacetone + phosphoenolpyruvate = dihydroxyacetone phosphate + pyruvate</text>
        <dbReference type="Rhea" id="RHEA:18381"/>
        <dbReference type="ChEBI" id="CHEBI:15361"/>
        <dbReference type="ChEBI" id="CHEBI:16016"/>
        <dbReference type="ChEBI" id="CHEBI:57642"/>
        <dbReference type="ChEBI" id="CHEBI:58702"/>
        <dbReference type="EC" id="2.7.1.121"/>
    </reaction>
</comment>
<dbReference type="GO" id="GO:0047324">
    <property type="term" value="F:phosphoenolpyruvate-glycerone phosphotransferase activity"/>
    <property type="evidence" value="ECO:0007669"/>
    <property type="project" value="UniProtKB-EC"/>
</dbReference>
<dbReference type="InterPro" id="IPR036117">
    <property type="entry name" value="DhaL_dom_sf"/>
</dbReference>
<sequence length="209" mass="22864">MDKIKIEDMKKIIKNMIKVIIDNEVYFCELDSVAGDGDFGMSISKGFKELEKNWDEICFDNIGSFLKDISLIISEYCGGASGPIWGSAFRGAGKYAKGKEELNLFEFSELMQSSVDAIQKIGKAKQGDKTLLDALIPATESLKLSAEKGIEITKAMNISAKEAREGAEKTKDMVALRGRASYLGERSLTHPDAGAMAIGIIFTDIANKF</sequence>
<comment type="subunit">
    <text evidence="7">Homodimer. The dihydroxyacetone kinase complex is composed of a homodimer of DhaM, a homodimer of DhaK and the subunit DhaL.</text>
</comment>
<comment type="function">
    <text evidence="8">ADP-binding subunit of the dihydroxyacetone kinase, which is responsible for the phosphoenolpyruvate (PEP)-dependent phosphorylation of dihydroxyacetone. DhaL-ADP is converted to DhaL-ATP via a phosphoryl group transfer from DhaM and transmits it to dihydroxyacetone binds to DhaK.</text>
</comment>
<dbReference type="Proteomes" id="UP001321786">
    <property type="component" value="Chromosome"/>
</dbReference>
<reference evidence="10 11" key="1">
    <citation type="submission" date="2023-08" db="EMBL/GenBank/DDBJ databases">
        <title>Helicovermis profunda gen. nov., sp. nov., a novel mesophilic, fermentative bacterium within the Bacillota from a deep-sea hydrothermal vent chimney.</title>
        <authorList>
            <person name="Miyazaki U."/>
            <person name="Mizutani D."/>
            <person name="Hashimoto Y."/>
            <person name="Tame A."/>
            <person name="Sawayama S."/>
            <person name="Miyazaki J."/>
            <person name="Takai K."/>
            <person name="Nakagawa S."/>
        </authorList>
    </citation>
    <scope>NUCLEOTIDE SEQUENCE [LARGE SCALE GENOMIC DNA]</scope>
    <source>
        <strain evidence="10 11">S502</strain>
    </source>
</reference>
<proteinExistence type="predicted"/>
<evidence type="ECO:0000256" key="5">
    <source>
        <dbReference type="ARBA" id="ARBA00022777"/>
    </source>
</evidence>
<dbReference type="EC" id="2.7.1.121" evidence="3"/>
<gene>
    <name evidence="10" type="ORF">HLPR_11840</name>
</gene>
<evidence type="ECO:0000256" key="1">
    <source>
        <dbReference type="ARBA" id="ARBA00001113"/>
    </source>
</evidence>
<name>A0AAU9E3A6_9FIRM</name>
<evidence type="ECO:0000256" key="2">
    <source>
        <dbReference type="ARBA" id="ARBA00004745"/>
    </source>
</evidence>
<dbReference type="InterPro" id="IPR004007">
    <property type="entry name" value="DhaL_dom"/>
</dbReference>
<dbReference type="GO" id="GO:0005829">
    <property type="term" value="C:cytosol"/>
    <property type="evidence" value="ECO:0007669"/>
    <property type="project" value="TreeGrafter"/>
</dbReference>
<dbReference type="EMBL" id="AP028654">
    <property type="protein sequence ID" value="BEP28853.1"/>
    <property type="molecule type" value="Genomic_DNA"/>
</dbReference>
<dbReference type="PANTHER" id="PTHR28629">
    <property type="entry name" value="TRIOKINASE/FMN CYCLASE"/>
    <property type="match status" value="1"/>
</dbReference>
<evidence type="ECO:0000313" key="11">
    <source>
        <dbReference type="Proteomes" id="UP001321786"/>
    </source>
</evidence>
<dbReference type="RefSeq" id="WP_422388907.1">
    <property type="nucleotide sequence ID" value="NZ_AP028654.1"/>
</dbReference>
<evidence type="ECO:0000256" key="8">
    <source>
        <dbReference type="ARBA" id="ARBA00055771"/>
    </source>
</evidence>
<dbReference type="InterPro" id="IPR012737">
    <property type="entry name" value="DhaK_L_YcgS"/>
</dbReference>
<dbReference type="SUPFAM" id="SSF101473">
    <property type="entry name" value="DhaL-like"/>
    <property type="match status" value="1"/>
</dbReference>
<evidence type="ECO:0000313" key="10">
    <source>
        <dbReference type="EMBL" id="BEP28853.1"/>
    </source>
</evidence>
<dbReference type="KEGG" id="hprf:HLPR_11840"/>
<dbReference type="Gene3D" id="1.25.40.340">
    <property type="match status" value="1"/>
</dbReference>
<protein>
    <recommendedName>
        <fullName evidence="3">phosphoenolpyruvate--glycerone phosphotransferase</fullName>
        <ecNumber evidence="3">2.7.1.121</ecNumber>
    </recommendedName>
</protein>
<organism evidence="10 11">
    <name type="scientific">Helicovermis profundi</name>
    <dbReference type="NCBI Taxonomy" id="3065157"/>
    <lineage>
        <taxon>Bacteria</taxon>
        <taxon>Bacillati</taxon>
        <taxon>Bacillota</taxon>
        <taxon>Clostridia</taxon>
        <taxon>Helicovermis</taxon>
    </lineage>
</organism>
<evidence type="ECO:0000256" key="7">
    <source>
        <dbReference type="ARBA" id="ARBA00046577"/>
    </source>
</evidence>
<dbReference type="FunFam" id="1.25.40.340:FF:000002">
    <property type="entry name" value="Dihydroxyacetone kinase, L subunit"/>
    <property type="match status" value="1"/>
</dbReference>